<reference evidence="1 2" key="1">
    <citation type="submission" date="2017-04" db="EMBL/GenBank/DDBJ databases">
        <authorList>
            <person name="Afonso C.L."/>
            <person name="Miller P.J."/>
            <person name="Scott M.A."/>
            <person name="Spackman E."/>
            <person name="Goraichik I."/>
            <person name="Dimitrov K.M."/>
            <person name="Suarez D.L."/>
            <person name="Swayne D.E."/>
        </authorList>
    </citation>
    <scope>NUCLEOTIDE SEQUENCE [LARGE SCALE GENOMIC DNA]</scope>
    <source>
        <strain evidence="1 2">DSM 11270</strain>
    </source>
</reference>
<organism evidence="1 2">
    <name type="scientific">Desulfonispora thiosulfatigenes DSM 11270</name>
    <dbReference type="NCBI Taxonomy" id="656914"/>
    <lineage>
        <taxon>Bacteria</taxon>
        <taxon>Bacillati</taxon>
        <taxon>Bacillota</taxon>
        <taxon>Clostridia</taxon>
        <taxon>Eubacteriales</taxon>
        <taxon>Peptococcaceae</taxon>
        <taxon>Desulfonispora</taxon>
    </lineage>
</organism>
<gene>
    <name evidence="1" type="ORF">SAMN00017405_1675</name>
</gene>
<dbReference type="RefSeq" id="WP_084052492.1">
    <property type="nucleotide sequence ID" value="NZ_FWWT01000012.1"/>
</dbReference>
<keyword evidence="2" id="KW-1185">Reference proteome</keyword>
<name>A0A1W1UYH8_DESTI</name>
<dbReference type="Proteomes" id="UP000192731">
    <property type="component" value="Unassembled WGS sequence"/>
</dbReference>
<accession>A0A1W1UYH8</accession>
<dbReference type="AlphaFoldDB" id="A0A1W1UYH8"/>
<sequence length="62" mass="7250">MERGKYVVKRCLTMLVLVLMCLFITVTAYASGGKQLKIDEVKRIGLVTQDYEREQFMLSLYR</sequence>
<evidence type="ECO:0000313" key="1">
    <source>
        <dbReference type="EMBL" id="SMB85801.1"/>
    </source>
</evidence>
<proteinExistence type="predicted"/>
<dbReference type="EMBL" id="FWWT01000012">
    <property type="protein sequence ID" value="SMB85801.1"/>
    <property type="molecule type" value="Genomic_DNA"/>
</dbReference>
<protein>
    <submittedName>
        <fullName evidence="1">Uncharacterized protein</fullName>
    </submittedName>
</protein>
<evidence type="ECO:0000313" key="2">
    <source>
        <dbReference type="Proteomes" id="UP000192731"/>
    </source>
</evidence>